<evidence type="ECO:0000313" key="1">
    <source>
        <dbReference type="EMBL" id="MCF4122235.1"/>
    </source>
</evidence>
<keyword evidence="2" id="KW-1185">Reference proteome</keyword>
<dbReference type="Gene3D" id="3.40.50.300">
    <property type="entry name" value="P-loop containing nucleotide triphosphate hydrolases"/>
    <property type="match status" value="1"/>
</dbReference>
<dbReference type="InterPro" id="IPR027417">
    <property type="entry name" value="P-loop_NTPase"/>
</dbReference>
<comment type="caution">
    <text evidence="1">The sequence shown here is derived from an EMBL/GenBank/DDBJ whole genome shotgun (WGS) entry which is preliminary data.</text>
</comment>
<name>A0AA41U8B2_9MICO</name>
<evidence type="ECO:0008006" key="3">
    <source>
        <dbReference type="Google" id="ProtNLM"/>
    </source>
</evidence>
<accession>A0AA41U8B2</accession>
<dbReference type="EMBL" id="JAKGSG010000040">
    <property type="protein sequence ID" value="MCF4122235.1"/>
    <property type="molecule type" value="Genomic_DNA"/>
</dbReference>
<dbReference type="Proteomes" id="UP001165405">
    <property type="component" value="Unassembled WGS sequence"/>
</dbReference>
<sequence>MEGKIFGVGLNKTGITTLVRALEILGFRTFHHESAFYPARRVEVLSSRAIAEGQDPLAYLPGHLGRPVHAVPFPRLNVEGSGGRPAGQQSRRDRLVRGLARRLRRAVWSVRVPRSS</sequence>
<dbReference type="AlphaFoldDB" id="A0AA41U8B2"/>
<evidence type="ECO:0000313" key="2">
    <source>
        <dbReference type="Proteomes" id="UP001165405"/>
    </source>
</evidence>
<proteinExistence type="predicted"/>
<gene>
    <name evidence="1" type="ORF">L1785_14740</name>
</gene>
<dbReference type="RefSeq" id="WP_236090028.1">
    <property type="nucleotide sequence ID" value="NZ_JAKGSG010000040.1"/>
</dbReference>
<protein>
    <recommendedName>
        <fullName evidence="3">Sulfotransferase family protein</fullName>
    </recommendedName>
</protein>
<organism evidence="1 2">
    <name type="scientific">Antribacter soli</name>
    <dbReference type="NCBI Taxonomy" id="2910976"/>
    <lineage>
        <taxon>Bacteria</taxon>
        <taxon>Bacillati</taxon>
        <taxon>Actinomycetota</taxon>
        <taxon>Actinomycetes</taxon>
        <taxon>Micrococcales</taxon>
        <taxon>Promicromonosporaceae</taxon>
        <taxon>Antribacter</taxon>
    </lineage>
</organism>
<reference evidence="1" key="1">
    <citation type="submission" date="2022-01" db="EMBL/GenBank/DDBJ databases">
        <title>Antribacter sp. nov., isolated from Guizhou of China.</title>
        <authorList>
            <person name="Chengliang C."/>
            <person name="Ya Z."/>
        </authorList>
    </citation>
    <scope>NUCLEOTIDE SEQUENCE</scope>
    <source>
        <strain evidence="1">KLBMP 9083</strain>
    </source>
</reference>